<keyword evidence="3" id="KW-1185">Reference proteome</keyword>
<dbReference type="KEGG" id="gph:GEMMAAP_05845"/>
<reference evidence="2 3" key="1">
    <citation type="journal article" date="2014" name="Proc. Natl. Acad. Sci. U.S.A.">
        <title>Functional type 2 photosynthetic reaction centers found in the rare bacterial phylum Gemmatimonadetes.</title>
        <authorList>
            <person name="Zeng Y."/>
            <person name="Feng F."/>
            <person name="Medova H."/>
            <person name="Dean J."/>
            <person name="Koblizek M."/>
        </authorList>
    </citation>
    <scope>NUCLEOTIDE SEQUENCE [LARGE SCALE GENOMIC DNA]</scope>
    <source>
        <strain evidence="2 3">AP64</strain>
    </source>
</reference>
<organism evidence="2 3">
    <name type="scientific">Gemmatimonas phototrophica</name>
    <dbReference type="NCBI Taxonomy" id="1379270"/>
    <lineage>
        <taxon>Bacteria</taxon>
        <taxon>Pseudomonadati</taxon>
        <taxon>Gemmatimonadota</taxon>
        <taxon>Gemmatimonadia</taxon>
        <taxon>Gemmatimonadales</taxon>
        <taxon>Gemmatimonadaceae</taxon>
        <taxon>Gemmatimonas</taxon>
    </lineage>
</organism>
<feature type="region of interest" description="Disordered" evidence="1">
    <location>
        <begin position="1"/>
        <end position="21"/>
    </location>
</feature>
<protein>
    <submittedName>
        <fullName evidence="2">Uncharacterized protein</fullName>
    </submittedName>
</protein>
<reference evidence="2 3" key="2">
    <citation type="journal article" date="2016" name="Environ. Microbiol. Rep.">
        <title>Metagenomic evidence for the presence of phototrophic Gemmatimonadetes bacteria in diverse environments.</title>
        <authorList>
            <person name="Zeng Y."/>
            <person name="Baumbach J."/>
            <person name="Barbosa E.G."/>
            <person name="Azevedo V."/>
            <person name="Zhang C."/>
            <person name="Koblizek M."/>
        </authorList>
    </citation>
    <scope>NUCLEOTIDE SEQUENCE [LARGE SCALE GENOMIC DNA]</scope>
    <source>
        <strain evidence="2 3">AP64</strain>
    </source>
</reference>
<name>A0A143BHG8_9BACT</name>
<feature type="compositionally biased region" description="Basic and acidic residues" evidence="1">
    <location>
        <begin position="179"/>
        <end position="193"/>
    </location>
</feature>
<feature type="compositionally biased region" description="Basic and acidic residues" evidence="1">
    <location>
        <begin position="1"/>
        <end position="19"/>
    </location>
</feature>
<dbReference type="AlphaFoldDB" id="A0A143BHG8"/>
<evidence type="ECO:0000313" key="2">
    <source>
        <dbReference type="EMBL" id="AMW04496.1"/>
    </source>
</evidence>
<sequence>MHSEIEQCHANHGDGERPWHRTRGVPYFTAGHECRFYPAEGKHQYNGRTREAGRPRHLGDREILRLDEEHANGYEGNEWQQLGDGGHHNELRALFNAANVHERQHNEHGHDHRHAQRRHVEQRAQSFGERTRHTRYGGGTKHPQQHTGEEAHIAAKDRLHVGVWATGERDATARFGEAQYHEPHDGRADEIHERRRGTGRSGGSGRKAEDAATHGDVEDAGREGPNANRADQFWSAR</sequence>
<feature type="compositionally biased region" description="Basic and acidic residues" evidence="1">
    <location>
        <begin position="206"/>
        <end position="222"/>
    </location>
</feature>
<proteinExistence type="predicted"/>
<dbReference type="Proteomes" id="UP000076404">
    <property type="component" value="Chromosome"/>
</dbReference>
<feature type="region of interest" description="Disordered" evidence="1">
    <location>
        <begin position="174"/>
        <end position="237"/>
    </location>
</feature>
<evidence type="ECO:0000256" key="1">
    <source>
        <dbReference type="SAM" id="MobiDB-lite"/>
    </source>
</evidence>
<dbReference type="EMBL" id="CP011454">
    <property type="protein sequence ID" value="AMW04496.1"/>
    <property type="molecule type" value="Genomic_DNA"/>
</dbReference>
<feature type="region of interest" description="Disordered" evidence="1">
    <location>
        <begin position="125"/>
        <end position="148"/>
    </location>
</feature>
<evidence type="ECO:0000313" key="3">
    <source>
        <dbReference type="Proteomes" id="UP000076404"/>
    </source>
</evidence>
<accession>A0A143BHG8</accession>
<gene>
    <name evidence="2" type="ORF">GEMMAAP_05845</name>
</gene>